<comment type="caution">
    <text evidence="1">The sequence shown here is derived from an EMBL/GenBank/DDBJ whole genome shotgun (WGS) entry which is preliminary data.</text>
</comment>
<proteinExistence type="predicted"/>
<accession>A0ABP0HNJ6</accession>
<dbReference type="PROSITE" id="PS00108">
    <property type="entry name" value="PROTEIN_KINASE_ST"/>
    <property type="match status" value="1"/>
</dbReference>
<keyword evidence="2" id="KW-1185">Reference proteome</keyword>
<dbReference type="SUPFAM" id="SSF56112">
    <property type="entry name" value="Protein kinase-like (PK-like)"/>
    <property type="match status" value="1"/>
</dbReference>
<dbReference type="PANTHER" id="PTHR24347">
    <property type="entry name" value="SERINE/THREONINE-PROTEIN KINASE"/>
    <property type="match status" value="1"/>
</dbReference>
<sequence>MAGRKGYPDMPPSVIPPEQLEEWLEKLRLKGYKPKAQEWCQNMGAISVQEVLENWQDFANHCSLKPLERKRVERDAAATGGQPAPTPDLPAANREAPLPPSVPNSPTTPAAGSSCFGPPEQPNRYALGEELGTGATATVYRCTRTSDGTQYAVKCINLGKLRLQPNFKKVSSKLMREVSILFTLRHPRIVSLFDVVEANDTLHLVMELVQGGELFDEIVRVGAFTEPAARYVFIQIAEGLKYIHSQDIVYRDLKPENILVDQKNSRRGLLEIKLSDFGHSKLINDGYSTALTRVGTPQYWAPEVSDPAKAAQGYSQRVDLWSLGVVLYVMLVGAYPFDGLKEPIDQQIKRAAVSFPADRPISQNAKDLIQALIKPRPENRLSLDGCLSHDWISSENSSLAKIAKLCAMGQYAATEEKLPLPAEPDK</sequence>
<dbReference type="Proteomes" id="UP001642464">
    <property type="component" value="Unassembled WGS sequence"/>
</dbReference>
<dbReference type="InterPro" id="IPR000719">
    <property type="entry name" value="Prot_kinase_dom"/>
</dbReference>
<keyword evidence="1" id="KW-0808">Transferase</keyword>
<dbReference type="Gene3D" id="1.10.510.10">
    <property type="entry name" value="Transferase(Phosphotransferase) domain 1"/>
    <property type="match status" value="1"/>
</dbReference>
<reference evidence="1 2" key="1">
    <citation type="submission" date="2024-02" db="EMBL/GenBank/DDBJ databases">
        <authorList>
            <person name="Chen Y."/>
            <person name="Shah S."/>
            <person name="Dougan E. K."/>
            <person name="Thang M."/>
            <person name="Chan C."/>
        </authorList>
    </citation>
    <scope>NUCLEOTIDE SEQUENCE [LARGE SCALE GENOMIC DNA]</scope>
</reference>
<gene>
    <name evidence="1" type="ORF">SCF082_LOCUS2806</name>
</gene>
<dbReference type="Pfam" id="PF00069">
    <property type="entry name" value="Pkinase"/>
    <property type="match status" value="1"/>
</dbReference>
<protein>
    <submittedName>
        <fullName evidence="1">Probable serine/threonine-protein kinase fhkE (Forkhead-associated kinase protein E)</fullName>
    </submittedName>
</protein>
<dbReference type="PROSITE" id="PS50011">
    <property type="entry name" value="PROTEIN_KINASE_DOM"/>
    <property type="match status" value="1"/>
</dbReference>
<dbReference type="InterPro" id="IPR011009">
    <property type="entry name" value="Kinase-like_dom_sf"/>
</dbReference>
<dbReference type="InterPro" id="IPR017441">
    <property type="entry name" value="Protein_kinase_ATP_BS"/>
</dbReference>
<evidence type="ECO:0000313" key="2">
    <source>
        <dbReference type="Proteomes" id="UP001642464"/>
    </source>
</evidence>
<organism evidence="1 2">
    <name type="scientific">Durusdinium trenchii</name>
    <dbReference type="NCBI Taxonomy" id="1381693"/>
    <lineage>
        <taxon>Eukaryota</taxon>
        <taxon>Sar</taxon>
        <taxon>Alveolata</taxon>
        <taxon>Dinophyceae</taxon>
        <taxon>Suessiales</taxon>
        <taxon>Symbiodiniaceae</taxon>
        <taxon>Durusdinium</taxon>
    </lineage>
</organism>
<dbReference type="PROSITE" id="PS00107">
    <property type="entry name" value="PROTEIN_KINASE_ATP"/>
    <property type="match status" value="1"/>
</dbReference>
<dbReference type="SMART" id="SM00220">
    <property type="entry name" value="S_TKc"/>
    <property type="match status" value="1"/>
</dbReference>
<keyword evidence="1" id="KW-0418">Kinase</keyword>
<feature type="non-terminal residue" evidence="1">
    <location>
        <position position="426"/>
    </location>
</feature>
<dbReference type="CDD" id="cd05117">
    <property type="entry name" value="STKc_CAMK"/>
    <property type="match status" value="1"/>
</dbReference>
<dbReference type="EMBL" id="CAXAMM010001382">
    <property type="protein sequence ID" value="CAK8991767.1"/>
    <property type="molecule type" value="Genomic_DNA"/>
</dbReference>
<evidence type="ECO:0000313" key="1">
    <source>
        <dbReference type="EMBL" id="CAK8991767.1"/>
    </source>
</evidence>
<dbReference type="InterPro" id="IPR008271">
    <property type="entry name" value="Ser/Thr_kinase_AS"/>
</dbReference>
<name>A0ABP0HNJ6_9DINO</name>
<dbReference type="GO" id="GO:0016301">
    <property type="term" value="F:kinase activity"/>
    <property type="evidence" value="ECO:0007669"/>
    <property type="project" value="UniProtKB-KW"/>
</dbReference>